<sequence>MTALHHTLLAFLQLAKYLLEEKQFKYILFGKFQTDDLEFRFGQYRQMSGSNYYVSVQQSLEGEKKLKLLSSLRLVSASKGSVKSKDIIDPLEKVSSTVTPVTCDQDFEKFIPILNECDEVELSNEQLKSLVFIAGYCARKAVAHTDCDTCKSDLRVNERLNVEVTEECLSYLSALDRGDPEQVFICKGVSSIGASAGSILTVKFAFFEPDTVIIESASSTFNLCGDTNYTNNQLPTICRVPKDKIYPAPTFSFSEEGLTFDVPQKGRAESMFYLRQFYPSPAIGGVYQVSCRVANTVTGKTQERRTPVTVLKPPLLPPKITIRGKTYQGSNALNRITLAAGYTGDMTCRVEGGYPKAHTTQLTCGSLTASGEENVATLTFQDGQLNKDLDGTECRCTSQHVTGCYNNKEKSLTLDVTYAPVVTFTHNSASSEFNERDTPTFTCAAQGNPPPNLTITRKRTEQQLASIQRNLKTTELIHTLNPLDCLDTDVYVCTGQNNQDVTINEIIVGVKCPQQLASNTSQPETGEVVVGETVQLGLEIYGYPTPHLLTLMRARDGTNLTGSARHLIEFSLRQAPFGVVNVTISDVVEEDFTNYTIIVDNGEGEPLLYPFYLLKIEQEERKDNTVAIAVGVTIAVVVALGIVVILVVLVLRHSKARKSPLFQPAKENRYVDIFPDPADGYEVPVTQSEGEGMRPGGHTQVRINAYEEIDPTPANGYEMSDGPVQEEGHKGFRVNHYEEINPRIVNEYEVPNALVQEEDMRPKDETVQQSYTNCISSQQDNNETKDTKDNSYSNLGFDVGKEKCVYVNTEDRSQQADGIMRKREALLVVLCLALLVSTSMALPIEQEEEKGVQKRIAGILTAITVAPIIIAAVGVTIRDG</sequence>
<keyword evidence="3" id="KW-1015">Disulfide bond</keyword>
<dbReference type="InterPro" id="IPR007110">
    <property type="entry name" value="Ig-like_dom"/>
</dbReference>
<evidence type="ECO:0000256" key="1">
    <source>
        <dbReference type="ARBA" id="ARBA00004479"/>
    </source>
</evidence>
<gene>
    <name evidence="8" type="ORF">PoB_003536500</name>
</gene>
<accession>A0AAV4AL12</accession>
<protein>
    <submittedName>
        <fullName evidence="8">Transposable element p transposase</fullName>
    </submittedName>
</protein>
<feature type="transmembrane region" description="Helical" evidence="6">
    <location>
        <begin position="626"/>
        <end position="651"/>
    </location>
</feature>
<reference evidence="8 9" key="1">
    <citation type="journal article" date="2021" name="Elife">
        <title>Chloroplast acquisition without the gene transfer in kleptoplastic sea slugs, Plakobranchus ocellatus.</title>
        <authorList>
            <person name="Maeda T."/>
            <person name="Takahashi S."/>
            <person name="Yoshida T."/>
            <person name="Shimamura S."/>
            <person name="Takaki Y."/>
            <person name="Nagai Y."/>
            <person name="Toyoda A."/>
            <person name="Suzuki Y."/>
            <person name="Arimoto A."/>
            <person name="Ishii H."/>
            <person name="Satoh N."/>
            <person name="Nishiyama T."/>
            <person name="Hasebe M."/>
            <person name="Maruyama T."/>
            <person name="Minagawa J."/>
            <person name="Obokata J."/>
            <person name="Shigenobu S."/>
        </authorList>
    </citation>
    <scope>NUCLEOTIDE SEQUENCE [LARGE SCALE GENOMIC DNA]</scope>
</reference>
<dbReference type="InterPro" id="IPR013783">
    <property type="entry name" value="Ig-like_fold"/>
</dbReference>
<dbReference type="AlphaFoldDB" id="A0AAV4AL12"/>
<dbReference type="PANTHER" id="PTHR11640:SF31">
    <property type="entry name" value="IRREGULAR CHIASM C-ROUGHEST PROTEIN-RELATED"/>
    <property type="match status" value="1"/>
</dbReference>
<organism evidence="8 9">
    <name type="scientific">Plakobranchus ocellatus</name>
    <dbReference type="NCBI Taxonomy" id="259542"/>
    <lineage>
        <taxon>Eukaryota</taxon>
        <taxon>Metazoa</taxon>
        <taxon>Spiralia</taxon>
        <taxon>Lophotrochozoa</taxon>
        <taxon>Mollusca</taxon>
        <taxon>Gastropoda</taxon>
        <taxon>Heterobranchia</taxon>
        <taxon>Euthyneura</taxon>
        <taxon>Panpulmonata</taxon>
        <taxon>Sacoglossa</taxon>
        <taxon>Placobranchoidea</taxon>
        <taxon>Plakobranchidae</taxon>
        <taxon>Plakobranchus</taxon>
    </lineage>
</organism>
<dbReference type="EMBL" id="BLXT01004001">
    <property type="protein sequence ID" value="GFO08860.1"/>
    <property type="molecule type" value="Genomic_DNA"/>
</dbReference>
<keyword evidence="9" id="KW-1185">Reference proteome</keyword>
<dbReference type="CDD" id="cd00096">
    <property type="entry name" value="Ig"/>
    <property type="match status" value="1"/>
</dbReference>
<dbReference type="SUPFAM" id="SSF48726">
    <property type="entry name" value="Immunoglobulin"/>
    <property type="match status" value="2"/>
</dbReference>
<dbReference type="GO" id="GO:0098609">
    <property type="term" value="P:cell-cell adhesion"/>
    <property type="evidence" value="ECO:0007669"/>
    <property type="project" value="TreeGrafter"/>
</dbReference>
<dbReference type="Proteomes" id="UP000735302">
    <property type="component" value="Unassembled WGS sequence"/>
</dbReference>
<dbReference type="PROSITE" id="PS50835">
    <property type="entry name" value="IG_LIKE"/>
    <property type="match status" value="1"/>
</dbReference>
<evidence type="ECO:0000313" key="9">
    <source>
        <dbReference type="Proteomes" id="UP000735302"/>
    </source>
</evidence>
<evidence type="ECO:0000256" key="3">
    <source>
        <dbReference type="ARBA" id="ARBA00023157"/>
    </source>
</evidence>
<evidence type="ECO:0000259" key="7">
    <source>
        <dbReference type="PROSITE" id="PS50835"/>
    </source>
</evidence>
<evidence type="ECO:0000313" key="8">
    <source>
        <dbReference type="EMBL" id="GFO08860.1"/>
    </source>
</evidence>
<dbReference type="GO" id="GO:0005911">
    <property type="term" value="C:cell-cell junction"/>
    <property type="evidence" value="ECO:0007669"/>
    <property type="project" value="TreeGrafter"/>
</dbReference>
<dbReference type="InterPro" id="IPR036179">
    <property type="entry name" value="Ig-like_dom_sf"/>
</dbReference>
<keyword evidence="2 6" id="KW-0472">Membrane</keyword>
<name>A0AAV4AL12_9GAST</name>
<dbReference type="PANTHER" id="PTHR11640">
    <property type="entry name" value="NEPHRIN"/>
    <property type="match status" value="1"/>
</dbReference>
<evidence type="ECO:0000256" key="2">
    <source>
        <dbReference type="ARBA" id="ARBA00023136"/>
    </source>
</evidence>
<evidence type="ECO:0000256" key="5">
    <source>
        <dbReference type="ARBA" id="ARBA00023319"/>
    </source>
</evidence>
<dbReference type="InterPro" id="IPR051275">
    <property type="entry name" value="Cell_adhesion_signaling"/>
</dbReference>
<comment type="subcellular location">
    <subcellularLocation>
        <location evidence="1">Membrane</location>
        <topology evidence="1">Single-pass type I membrane protein</topology>
    </subcellularLocation>
</comment>
<feature type="domain" description="Ig-like" evidence="7">
    <location>
        <begin position="420"/>
        <end position="504"/>
    </location>
</feature>
<dbReference type="Gene3D" id="2.60.40.10">
    <property type="entry name" value="Immunoglobulins"/>
    <property type="match status" value="2"/>
</dbReference>
<evidence type="ECO:0000256" key="6">
    <source>
        <dbReference type="SAM" id="Phobius"/>
    </source>
</evidence>
<proteinExistence type="predicted"/>
<keyword evidence="6" id="KW-1133">Transmembrane helix</keyword>
<dbReference type="GO" id="GO:0005886">
    <property type="term" value="C:plasma membrane"/>
    <property type="evidence" value="ECO:0007669"/>
    <property type="project" value="TreeGrafter"/>
</dbReference>
<comment type="caution">
    <text evidence="8">The sequence shown here is derived from an EMBL/GenBank/DDBJ whole genome shotgun (WGS) entry which is preliminary data.</text>
</comment>
<keyword evidence="6" id="KW-0812">Transmembrane</keyword>
<evidence type="ECO:0000256" key="4">
    <source>
        <dbReference type="ARBA" id="ARBA00023180"/>
    </source>
</evidence>
<keyword evidence="4" id="KW-0325">Glycoprotein</keyword>
<feature type="transmembrane region" description="Helical" evidence="6">
    <location>
        <begin position="825"/>
        <end position="844"/>
    </location>
</feature>
<keyword evidence="5" id="KW-0393">Immunoglobulin domain</keyword>
<feature type="transmembrane region" description="Helical" evidence="6">
    <location>
        <begin position="856"/>
        <end position="877"/>
    </location>
</feature>
<dbReference type="GO" id="GO:0050839">
    <property type="term" value="F:cell adhesion molecule binding"/>
    <property type="evidence" value="ECO:0007669"/>
    <property type="project" value="TreeGrafter"/>
</dbReference>